<keyword evidence="2" id="KW-0238">DNA-binding</keyword>
<dbReference type="SUPFAM" id="SSF46785">
    <property type="entry name" value="Winged helix' DNA-binding domain"/>
    <property type="match status" value="1"/>
</dbReference>
<dbReference type="GO" id="GO:0003700">
    <property type="term" value="F:DNA-binding transcription factor activity"/>
    <property type="evidence" value="ECO:0007669"/>
    <property type="project" value="TreeGrafter"/>
</dbReference>
<dbReference type="RefSeq" id="WP_350343375.1">
    <property type="nucleotide sequence ID" value="NZ_CP158367.1"/>
</dbReference>
<dbReference type="PROSITE" id="PS50042">
    <property type="entry name" value="CNMP_BINDING_3"/>
    <property type="match status" value="1"/>
</dbReference>
<evidence type="ECO:0000256" key="3">
    <source>
        <dbReference type="ARBA" id="ARBA00023163"/>
    </source>
</evidence>
<dbReference type="EMBL" id="CP158367">
    <property type="protein sequence ID" value="XBX74623.1"/>
    <property type="molecule type" value="Genomic_DNA"/>
</dbReference>
<evidence type="ECO:0000259" key="5">
    <source>
        <dbReference type="PROSITE" id="PS51063"/>
    </source>
</evidence>
<dbReference type="Gene3D" id="2.60.120.10">
    <property type="entry name" value="Jelly Rolls"/>
    <property type="match status" value="1"/>
</dbReference>
<name>A0AAU7VLG1_9FIRM</name>
<dbReference type="AlphaFoldDB" id="A0AAU7VLG1"/>
<dbReference type="GO" id="GO:0005829">
    <property type="term" value="C:cytosol"/>
    <property type="evidence" value="ECO:0007669"/>
    <property type="project" value="TreeGrafter"/>
</dbReference>
<reference evidence="6" key="2">
    <citation type="submission" date="2024-06" db="EMBL/GenBank/DDBJ databases">
        <authorList>
            <person name="Petrova K.O."/>
            <person name="Toshchakov S.V."/>
            <person name="Boltjanskaja Y.V."/>
            <person name="Kevbrin V."/>
        </authorList>
    </citation>
    <scope>NUCLEOTIDE SEQUENCE</scope>
    <source>
        <strain evidence="6">Z-910T</strain>
    </source>
</reference>
<dbReference type="GO" id="GO:0003677">
    <property type="term" value="F:DNA binding"/>
    <property type="evidence" value="ECO:0007669"/>
    <property type="project" value="UniProtKB-KW"/>
</dbReference>
<evidence type="ECO:0000256" key="1">
    <source>
        <dbReference type="ARBA" id="ARBA00023015"/>
    </source>
</evidence>
<feature type="domain" description="HTH crp-type" evidence="5">
    <location>
        <begin position="143"/>
        <end position="216"/>
    </location>
</feature>
<dbReference type="SMART" id="SM00419">
    <property type="entry name" value="HTH_CRP"/>
    <property type="match status" value="1"/>
</dbReference>
<protein>
    <submittedName>
        <fullName evidence="6">Crp/Fnr family transcriptional regulator</fullName>
    </submittedName>
</protein>
<dbReference type="PANTHER" id="PTHR24567">
    <property type="entry name" value="CRP FAMILY TRANSCRIPTIONAL REGULATORY PROTEIN"/>
    <property type="match status" value="1"/>
</dbReference>
<sequence>MENDYRKLFDKKKQELMRNFFLDLSQKGSIKDYKRGEIIEFVPKKFCIVVEGNVQKSFYSNDGGEKILYLLAPGEVFGEINYFGNGDEVFYVTNIEDSKVSFLDYEFLDKYLNDNPKAHKYFMHSVVRKYRIIRYQMTNMAFSTATEKLADTIFRIYIQDGIEKSGERIIGSTLTHQRLADLIGCSRVTVTNEINQLKAEGIIESRGKKIIITDLKKLDEKRGKI</sequence>
<organism evidence="6">
    <name type="scientific">Proteinivorax tanatarense</name>
    <dbReference type="NCBI Taxonomy" id="1260629"/>
    <lineage>
        <taxon>Bacteria</taxon>
        <taxon>Bacillati</taxon>
        <taxon>Bacillota</taxon>
        <taxon>Clostridia</taxon>
        <taxon>Eubacteriales</taxon>
        <taxon>Proteinivoracaceae</taxon>
        <taxon>Proteinivorax</taxon>
    </lineage>
</organism>
<keyword evidence="1" id="KW-0805">Transcription regulation</keyword>
<evidence type="ECO:0000256" key="2">
    <source>
        <dbReference type="ARBA" id="ARBA00023125"/>
    </source>
</evidence>
<dbReference type="SUPFAM" id="SSF51206">
    <property type="entry name" value="cAMP-binding domain-like"/>
    <property type="match status" value="1"/>
</dbReference>
<dbReference type="PANTHER" id="PTHR24567:SF26">
    <property type="entry name" value="REGULATORY PROTEIN YEIL"/>
    <property type="match status" value="1"/>
</dbReference>
<accession>A0AAU7VLG1</accession>
<feature type="domain" description="Cyclic nucleotide-binding" evidence="4">
    <location>
        <begin position="46"/>
        <end position="129"/>
    </location>
</feature>
<dbReference type="Pfam" id="PF13545">
    <property type="entry name" value="HTH_Crp_2"/>
    <property type="match status" value="1"/>
</dbReference>
<dbReference type="InterPro" id="IPR012318">
    <property type="entry name" value="HTH_CRP"/>
</dbReference>
<reference evidence="6" key="1">
    <citation type="journal article" date="2013" name="Extremophiles">
        <title>Proteinivorax tanatarense gen. nov., sp. nov., an anaerobic, haloalkaliphilic, proteolytic bacterium isolated from a decaying algal bloom, and proposal of Proteinivoraceae fam. nov.</title>
        <authorList>
            <person name="Kevbrin V."/>
            <person name="Boltyanskaya Y."/>
            <person name="Zhilina T."/>
            <person name="Kolganova T."/>
            <person name="Lavrentjeva E."/>
            <person name="Kuznetsov B."/>
        </authorList>
    </citation>
    <scope>NUCLEOTIDE SEQUENCE</scope>
    <source>
        <strain evidence="6">Z-910T</strain>
    </source>
</reference>
<dbReference type="InterPro" id="IPR018490">
    <property type="entry name" value="cNMP-bd_dom_sf"/>
</dbReference>
<keyword evidence="3" id="KW-0804">Transcription</keyword>
<gene>
    <name evidence="6" type="ORF">PRVXT_002674</name>
</gene>
<proteinExistence type="predicted"/>
<dbReference type="Pfam" id="PF00027">
    <property type="entry name" value="cNMP_binding"/>
    <property type="match status" value="1"/>
</dbReference>
<dbReference type="CDD" id="cd00038">
    <property type="entry name" value="CAP_ED"/>
    <property type="match status" value="1"/>
</dbReference>
<dbReference type="InterPro" id="IPR000595">
    <property type="entry name" value="cNMP-bd_dom"/>
</dbReference>
<evidence type="ECO:0000313" key="6">
    <source>
        <dbReference type="EMBL" id="XBX74623.1"/>
    </source>
</evidence>
<dbReference type="PROSITE" id="PS51063">
    <property type="entry name" value="HTH_CRP_2"/>
    <property type="match status" value="1"/>
</dbReference>
<dbReference type="InterPro" id="IPR014710">
    <property type="entry name" value="RmlC-like_jellyroll"/>
</dbReference>
<dbReference type="InterPro" id="IPR036390">
    <property type="entry name" value="WH_DNA-bd_sf"/>
</dbReference>
<evidence type="ECO:0000259" key="4">
    <source>
        <dbReference type="PROSITE" id="PS50042"/>
    </source>
</evidence>
<dbReference type="InterPro" id="IPR050397">
    <property type="entry name" value="Env_Response_Regulators"/>
</dbReference>